<protein>
    <submittedName>
        <fullName evidence="3">Uncharacterized protein</fullName>
    </submittedName>
</protein>
<dbReference type="WBParaSite" id="jg10931">
    <property type="protein sequence ID" value="jg10931"/>
    <property type="gene ID" value="jg10931"/>
</dbReference>
<reference evidence="3" key="1">
    <citation type="submission" date="2022-11" db="UniProtKB">
        <authorList>
            <consortium name="WormBaseParasite"/>
        </authorList>
    </citation>
    <scope>IDENTIFICATION</scope>
</reference>
<organism evidence="2 3">
    <name type="scientific">Ditylenchus dipsaci</name>
    <dbReference type="NCBI Taxonomy" id="166011"/>
    <lineage>
        <taxon>Eukaryota</taxon>
        <taxon>Metazoa</taxon>
        <taxon>Ecdysozoa</taxon>
        <taxon>Nematoda</taxon>
        <taxon>Chromadorea</taxon>
        <taxon>Rhabditida</taxon>
        <taxon>Tylenchina</taxon>
        <taxon>Tylenchomorpha</taxon>
        <taxon>Sphaerularioidea</taxon>
        <taxon>Anguinidae</taxon>
        <taxon>Anguininae</taxon>
        <taxon>Ditylenchus</taxon>
    </lineage>
</organism>
<dbReference type="AlphaFoldDB" id="A0A915CNR4"/>
<evidence type="ECO:0000256" key="1">
    <source>
        <dbReference type="SAM" id="MobiDB-lite"/>
    </source>
</evidence>
<proteinExistence type="predicted"/>
<name>A0A915CNR4_9BILA</name>
<keyword evidence="2" id="KW-1185">Reference proteome</keyword>
<evidence type="ECO:0000313" key="2">
    <source>
        <dbReference type="Proteomes" id="UP000887574"/>
    </source>
</evidence>
<evidence type="ECO:0000313" key="3">
    <source>
        <dbReference type="WBParaSite" id="jg10931"/>
    </source>
</evidence>
<feature type="compositionally biased region" description="Polar residues" evidence="1">
    <location>
        <begin position="73"/>
        <end position="82"/>
    </location>
</feature>
<accession>A0A915CNR4</accession>
<feature type="region of interest" description="Disordered" evidence="1">
    <location>
        <begin position="39"/>
        <end position="102"/>
    </location>
</feature>
<dbReference type="Proteomes" id="UP000887574">
    <property type="component" value="Unplaced"/>
</dbReference>
<feature type="compositionally biased region" description="Basic and acidic residues" evidence="1">
    <location>
        <begin position="83"/>
        <end position="92"/>
    </location>
</feature>
<sequence>MYDTQESEAEGELCEHEYSHREEFIRAVPLLGKICKVRQSPSSNHRPRIITDGAPARARRNCGDNVKNRKHTFSSLFSTPTSHQKDSVDSKKSSNARNGSIEMQPLRGDKKFVRGDRKSLTVNPLRHPFKKIRRTKSASVVVTQNCLPNLQPNDCEERTTSSSFWKFGIARRAKLLL</sequence>